<feature type="region of interest" description="Disordered" evidence="1">
    <location>
        <begin position="80"/>
        <end position="105"/>
    </location>
</feature>
<dbReference type="OrthoDB" id="4406990at2"/>
<gene>
    <name evidence="4" type="ORF">Cocul_00872</name>
</gene>
<dbReference type="InterPro" id="IPR058488">
    <property type="entry name" value="DUF8175"/>
</dbReference>
<feature type="region of interest" description="Disordered" evidence="1">
    <location>
        <begin position="25"/>
        <end position="57"/>
    </location>
</feature>
<keyword evidence="5" id="KW-1185">Reference proteome</keyword>
<dbReference type="PROSITE" id="PS51257">
    <property type="entry name" value="PROKAR_LIPOPROTEIN"/>
    <property type="match status" value="1"/>
</dbReference>
<comment type="caution">
    <text evidence="4">The sequence shown here is derived from an EMBL/GenBank/DDBJ whole genome shotgun (WGS) entry which is preliminary data.</text>
</comment>
<dbReference type="Pfam" id="PF26526">
    <property type="entry name" value="DUF8175"/>
    <property type="match status" value="1"/>
</dbReference>
<sequence>MGKYVMVKQVAVVVVATAMLVGCSSSEEAPNNDSPVVETSHEVGAAPSQTYVTSAEEGEAQRSWPRRFFDDSSYRPGTWSVTPQGDPLYVPDSPLGEPLGKPTENDEISECIPDSVRVPNKVNLQYVHGRFLLFSDTDGPGGVQENGILKDYSQTPAGAVVAAANFLSYVTVASDGLGRAADRELLLSDESLYGPGQGSGRGMMPPAPPPDAFKVHSCAGNIITLSLAIGQPLRDDGSPAQRATWLVPMLTMRWDKGQWKVMVTDEKNKYGDDAIVHSLDGWTELKYQ</sequence>
<organism evidence="4 5">
    <name type="scientific">Corynebacterium oculi</name>
    <dbReference type="NCBI Taxonomy" id="1544416"/>
    <lineage>
        <taxon>Bacteria</taxon>
        <taxon>Bacillati</taxon>
        <taxon>Actinomycetota</taxon>
        <taxon>Actinomycetes</taxon>
        <taxon>Mycobacteriales</taxon>
        <taxon>Corynebacteriaceae</taxon>
        <taxon>Corynebacterium</taxon>
    </lineage>
</organism>
<feature type="chain" id="PRO_5006187066" description="DUF8175 domain-containing protein" evidence="2">
    <location>
        <begin position="30"/>
        <end position="288"/>
    </location>
</feature>
<evidence type="ECO:0000256" key="1">
    <source>
        <dbReference type="SAM" id="MobiDB-lite"/>
    </source>
</evidence>
<feature type="compositionally biased region" description="Polar residues" evidence="1">
    <location>
        <begin position="25"/>
        <end position="34"/>
    </location>
</feature>
<protein>
    <recommendedName>
        <fullName evidence="3">DUF8175 domain-containing protein</fullName>
    </recommendedName>
</protein>
<feature type="signal peptide" evidence="2">
    <location>
        <begin position="1"/>
        <end position="29"/>
    </location>
</feature>
<dbReference type="Proteomes" id="UP000050517">
    <property type="component" value="Unassembled WGS sequence"/>
</dbReference>
<keyword evidence="2" id="KW-0732">Signal</keyword>
<feature type="domain" description="DUF8175" evidence="3">
    <location>
        <begin position="116"/>
        <end position="284"/>
    </location>
</feature>
<reference evidence="4 5" key="1">
    <citation type="submission" date="2015-10" db="EMBL/GenBank/DDBJ databases">
        <title>Corynebacteirum lowii and Corynebacterium oculi species nova, derived from human clinical disease and and emended description of Corynebacterium mastiditis.</title>
        <authorList>
            <person name="Bernard K."/>
            <person name="Pacheco A.L."/>
            <person name="Mcdougall C."/>
            <person name="Burtx T."/>
            <person name="Weibe D."/>
            <person name="Tyler S."/>
            <person name="Olson A.B."/>
            <person name="Cnockaert M."/>
            <person name="Eguchi H."/>
            <person name="Kuwahara T."/>
            <person name="Nakayama-Imaohji H."/>
            <person name="Boudewijins M."/>
            <person name="Van Hoecke F."/>
            <person name="Bernier A.-M."/>
            <person name="Vandamme P."/>
        </authorList>
    </citation>
    <scope>NUCLEOTIDE SEQUENCE [LARGE SCALE GENOMIC DNA]</scope>
    <source>
        <strain evidence="4 5">NML 130210</strain>
    </source>
</reference>
<dbReference type="EMBL" id="LKST01000002">
    <property type="protein sequence ID" value="KQB84076.1"/>
    <property type="molecule type" value="Genomic_DNA"/>
</dbReference>
<proteinExistence type="predicted"/>
<evidence type="ECO:0000256" key="2">
    <source>
        <dbReference type="SAM" id="SignalP"/>
    </source>
</evidence>
<accession>A0A0Q0YCV8</accession>
<evidence type="ECO:0000313" key="4">
    <source>
        <dbReference type="EMBL" id="KQB84076.1"/>
    </source>
</evidence>
<dbReference type="STRING" id="1544416.Cocul_00872"/>
<name>A0A0Q0YCV8_9CORY</name>
<evidence type="ECO:0000313" key="5">
    <source>
        <dbReference type="Proteomes" id="UP000050517"/>
    </source>
</evidence>
<evidence type="ECO:0000259" key="3">
    <source>
        <dbReference type="Pfam" id="PF26526"/>
    </source>
</evidence>
<dbReference type="PATRIC" id="fig|1544416.3.peg.871"/>
<dbReference type="RefSeq" id="WP_150114363.1">
    <property type="nucleotide sequence ID" value="NZ_LKST01000002.1"/>
</dbReference>
<dbReference type="AlphaFoldDB" id="A0A0Q0YCV8"/>